<organism evidence="2">
    <name type="scientific">Lygus hesperus</name>
    <name type="common">Western plant bug</name>
    <dbReference type="NCBI Taxonomy" id="30085"/>
    <lineage>
        <taxon>Eukaryota</taxon>
        <taxon>Metazoa</taxon>
        <taxon>Ecdysozoa</taxon>
        <taxon>Arthropoda</taxon>
        <taxon>Hexapoda</taxon>
        <taxon>Insecta</taxon>
        <taxon>Pterygota</taxon>
        <taxon>Neoptera</taxon>
        <taxon>Paraneoptera</taxon>
        <taxon>Hemiptera</taxon>
        <taxon>Heteroptera</taxon>
        <taxon>Panheteroptera</taxon>
        <taxon>Cimicomorpha</taxon>
        <taxon>Miridae</taxon>
        <taxon>Mirini</taxon>
        <taxon>Lygus</taxon>
    </lineage>
</organism>
<keyword evidence="1" id="KW-0472">Membrane</keyword>
<name>A0A0K8SKH6_LYGHE</name>
<keyword evidence="1" id="KW-1133">Transmembrane helix</keyword>
<proteinExistence type="predicted"/>
<dbReference type="EMBL" id="GBRD01012509">
    <property type="protein sequence ID" value="JAG53315.1"/>
    <property type="molecule type" value="Transcribed_RNA"/>
</dbReference>
<feature type="non-terminal residue" evidence="2">
    <location>
        <position position="102"/>
    </location>
</feature>
<accession>A0A0K8SKH6</accession>
<protein>
    <submittedName>
        <fullName evidence="2">Uncharacterized protein</fullName>
    </submittedName>
</protein>
<feature type="transmembrane region" description="Helical" evidence="1">
    <location>
        <begin position="12"/>
        <end position="31"/>
    </location>
</feature>
<sequence length="102" mass="11534">DNWHTGRNSLQLRGWAILGMGVTFAFFHSSGKVEEVMEKFRMWVRKGKIHGSNALMNCKSNPSKPGLFDWTRLTAPATSSWVTFLKENLSSASVEREALVFD</sequence>
<evidence type="ECO:0000256" key="1">
    <source>
        <dbReference type="SAM" id="Phobius"/>
    </source>
</evidence>
<keyword evidence="1" id="KW-0812">Transmembrane</keyword>
<feature type="non-terminal residue" evidence="2">
    <location>
        <position position="1"/>
    </location>
</feature>
<dbReference type="AlphaFoldDB" id="A0A0K8SKH6"/>
<evidence type="ECO:0000313" key="2">
    <source>
        <dbReference type="EMBL" id="JAG53315.1"/>
    </source>
</evidence>
<reference evidence="2" key="1">
    <citation type="submission" date="2014-09" db="EMBL/GenBank/DDBJ databases">
        <authorList>
            <person name="Magalhaes I.L.F."/>
            <person name="Oliveira U."/>
            <person name="Santos F.R."/>
            <person name="Vidigal T.H.D.A."/>
            <person name="Brescovit A.D."/>
            <person name="Santos A.J."/>
        </authorList>
    </citation>
    <scope>NUCLEOTIDE SEQUENCE</scope>
</reference>